<feature type="compositionally biased region" description="Polar residues" evidence="1">
    <location>
        <begin position="118"/>
        <end position="135"/>
    </location>
</feature>
<feature type="region of interest" description="Disordered" evidence="1">
    <location>
        <begin position="213"/>
        <end position="248"/>
    </location>
</feature>
<evidence type="ECO:0000256" key="1">
    <source>
        <dbReference type="SAM" id="MobiDB-lite"/>
    </source>
</evidence>
<evidence type="ECO:0000313" key="3">
    <source>
        <dbReference type="Proteomes" id="UP001161017"/>
    </source>
</evidence>
<organism evidence="2 3">
    <name type="scientific">Ramalina farinacea</name>
    <dbReference type="NCBI Taxonomy" id="258253"/>
    <lineage>
        <taxon>Eukaryota</taxon>
        <taxon>Fungi</taxon>
        <taxon>Dikarya</taxon>
        <taxon>Ascomycota</taxon>
        <taxon>Pezizomycotina</taxon>
        <taxon>Lecanoromycetes</taxon>
        <taxon>OSLEUM clade</taxon>
        <taxon>Lecanoromycetidae</taxon>
        <taxon>Lecanorales</taxon>
        <taxon>Lecanorineae</taxon>
        <taxon>Ramalinaceae</taxon>
        <taxon>Ramalina</taxon>
    </lineage>
</organism>
<protein>
    <submittedName>
        <fullName evidence="2">Uncharacterized protein</fullName>
    </submittedName>
</protein>
<name>A0AA43TN69_9LECA</name>
<comment type="caution">
    <text evidence="2">The sequence shown here is derived from an EMBL/GenBank/DDBJ whole genome shotgun (WGS) entry which is preliminary data.</text>
</comment>
<feature type="region of interest" description="Disordered" evidence="1">
    <location>
        <begin position="1"/>
        <end position="30"/>
    </location>
</feature>
<feature type="compositionally biased region" description="Basic and acidic residues" evidence="1">
    <location>
        <begin position="69"/>
        <end position="92"/>
    </location>
</feature>
<feature type="compositionally biased region" description="Pro residues" evidence="1">
    <location>
        <begin position="1"/>
        <end position="17"/>
    </location>
</feature>
<feature type="region of interest" description="Disordered" evidence="1">
    <location>
        <begin position="62"/>
        <end position="150"/>
    </location>
</feature>
<sequence length="248" mass="27700">MVLPPKPLHSSPVPPLHTPSSSSSLETSQQLQRVEMLHQQLKAEAQRAHDFLVKLRRGELEARTQAQLHAERRQRQRDEMERRSSSAEDREAAASGLCTCSCPHQPAVSSSHLRHHQQTYTSDANGMNLSSSGRENQGPPPLGLHSRVDEREVRDLEKRVRGLEGRVRGFEGLPPDREMALLEVERLRRELEMLAKKKGGFSEGCSPQEEFAAGLKHEENRAAGPRALQNGEHGRHTSRSAAVTMAKD</sequence>
<accession>A0AA43TN69</accession>
<gene>
    <name evidence="2" type="ORF">OHK93_000220</name>
</gene>
<evidence type="ECO:0000313" key="2">
    <source>
        <dbReference type="EMBL" id="MDI1485086.1"/>
    </source>
</evidence>
<proteinExistence type="predicted"/>
<reference evidence="2" key="1">
    <citation type="journal article" date="2023" name="Genome Biol. Evol.">
        <title>First Whole Genome Sequence and Flow Cytometry Genome Size Data for the Lichen-Forming Fungus Ramalina farinacea (Ascomycota).</title>
        <authorList>
            <person name="Llewellyn T."/>
            <person name="Mian S."/>
            <person name="Hill R."/>
            <person name="Leitch I.J."/>
            <person name="Gaya E."/>
        </authorList>
    </citation>
    <scope>NUCLEOTIDE SEQUENCE</scope>
    <source>
        <strain evidence="2">LIQ254RAFAR</strain>
    </source>
</reference>
<dbReference type="AlphaFoldDB" id="A0AA43TN69"/>
<dbReference type="EMBL" id="JAPUFD010000001">
    <property type="protein sequence ID" value="MDI1485086.1"/>
    <property type="molecule type" value="Genomic_DNA"/>
</dbReference>
<keyword evidence="3" id="KW-1185">Reference proteome</keyword>
<dbReference type="Proteomes" id="UP001161017">
    <property type="component" value="Unassembled WGS sequence"/>
</dbReference>